<dbReference type="EMBL" id="CADCVI010000240">
    <property type="protein sequence ID" value="CAA9493273.1"/>
    <property type="molecule type" value="Genomic_DNA"/>
</dbReference>
<accession>A0A6J4S9W8</accession>
<gene>
    <name evidence="1" type="ORF">AVDCRST_MAG25-3483</name>
</gene>
<evidence type="ECO:0000313" key="1">
    <source>
        <dbReference type="EMBL" id="CAA9493273.1"/>
    </source>
</evidence>
<proteinExistence type="predicted"/>
<protein>
    <submittedName>
        <fullName evidence="1">Uncharacterized protein</fullName>
    </submittedName>
</protein>
<dbReference type="AlphaFoldDB" id="A0A6J4S9W8"/>
<organism evidence="1">
    <name type="scientific">uncultured Rubrobacteraceae bacterium</name>
    <dbReference type="NCBI Taxonomy" id="349277"/>
    <lineage>
        <taxon>Bacteria</taxon>
        <taxon>Bacillati</taxon>
        <taxon>Actinomycetota</taxon>
        <taxon>Rubrobacteria</taxon>
        <taxon>Rubrobacterales</taxon>
        <taxon>Rubrobacteraceae</taxon>
        <taxon>environmental samples</taxon>
    </lineage>
</organism>
<sequence>EHRVRGERRDFLVRASFGDAVWGGDRSSVGQRLRAWAGGGFDAPAAGATGV</sequence>
<reference evidence="1" key="1">
    <citation type="submission" date="2020-02" db="EMBL/GenBank/DDBJ databases">
        <authorList>
            <person name="Meier V. D."/>
        </authorList>
    </citation>
    <scope>NUCLEOTIDE SEQUENCE</scope>
    <source>
        <strain evidence="1">AVDCRST_MAG25</strain>
    </source>
</reference>
<name>A0A6J4S9W8_9ACTN</name>
<feature type="non-terminal residue" evidence="1">
    <location>
        <position position="51"/>
    </location>
</feature>
<feature type="non-terminal residue" evidence="1">
    <location>
        <position position="1"/>
    </location>
</feature>